<dbReference type="Gene3D" id="1.20.120.580">
    <property type="entry name" value="bsu32300-like"/>
    <property type="match status" value="1"/>
</dbReference>
<evidence type="ECO:0000256" key="3">
    <source>
        <dbReference type="ARBA" id="ARBA00022722"/>
    </source>
</evidence>
<dbReference type="PANTHER" id="PTHR34139:SF1">
    <property type="entry name" value="RNASE MJ1380-RELATED"/>
    <property type="match status" value="1"/>
</dbReference>
<keyword evidence="5" id="KW-0378">Hydrolase</keyword>
<evidence type="ECO:0000256" key="4">
    <source>
        <dbReference type="ARBA" id="ARBA00022741"/>
    </source>
</evidence>
<evidence type="ECO:0000256" key="2">
    <source>
        <dbReference type="ARBA" id="ARBA00022649"/>
    </source>
</evidence>
<keyword evidence="1" id="KW-0597">Phosphoprotein</keyword>
<dbReference type="GO" id="GO:0110001">
    <property type="term" value="C:toxin-antitoxin complex"/>
    <property type="evidence" value="ECO:0007669"/>
    <property type="project" value="InterPro"/>
</dbReference>
<dbReference type="InterPro" id="IPR051813">
    <property type="entry name" value="HepT_RNase_toxin"/>
</dbReference>
<evidence type="ECO:0000313" key="8">
    <source>
        <dbReference type="Proteomes" id="UP000229364"/>
    </source>
</evidence>
<dbReference type="GO" id="GO:0016787">
    <property type="term" value="F:hydrolase activity"/>
    <property type="evidence" value="ECO:0007669"/>
    <property type="project" value="UniProtKB-KW"/>
</dbReference>
<dbReference type="AlphaFoldDB" id="A0A2M7VHR3"/>
<dbReference type="EMBL" id="PFPR01000075">
    <property type="protein sequence ID" value="PJA01382.1"/>
    <property type="molecule type" value="Genomic_DNA"/>
</dbReference>
<evidence type="ECO:0000313" key="7">
    <source>
        <dbReference type="EMBL" id="PJA01382.1"/>
    </source>
</evidence>
<keyword evidence="3" id="KW-0540">Nuclease</keyword>
<keyword evidence="4" id="KW-0547">Nucleotide-binding</keyword>
<dbReference type="PANTHER" id="PTHR34139">
    <property type="entry name" value="UPF0331 PROTEIN MJ0127"/>
    <property type="match status" value="1"/>
</dbReference>
<comment type="similarity">
    <text evidence="6">Belongs to the HepT RNase toxin family.</text>
</comment>
<sequence length="82" mass="9357">MMLAAVVRELEIIGEAAGKLSKNFKSEHPEIPWADIVGMRNRLIHEYFGVDVKLVWQTSQKNVPELKEKLLAIDSAKENRLL</sequence>
<dbReference type="GO" id="GO:0016740">
    <property type="term" value="F:transferase activity"/>
    <property type="evidence" value="ECO:0007669"/>
    <property type="project" value="UniProtKB-KW"/>
</dbReference>
<dbReference type="InterPro" id="IPR008201">
    <property type="entry name" value="HepT-like"/>
</dbReference>
<keyword evidence="2" id="KW-1277">Toxin-antitoxin system</keyword>
<name>A0A2M7VHR3_9BACT</name>
<dbReference type="GO" id="GO:0004540">
    <property type="term" value="F:RNA nuclease activity"/>
    <property type="evidence" value="ECO:0007669"/>
    <property type="project" value="InterPro"/>
</dbReference>
<comment type="caution">
    <text evidence="7">The sequence shown here is derived from an EMBL/GenBank/DDBJ whole genome shotgun (WGS) entry which is preliminary data.</text>
</comment>
<dbReference type="Proteomes" id="UP000229364">
    <property type="component" value="Unassembled WGS sequence"/>
</dbReference>
<dbReference type="InterPro" id="IPR037038">
    <property type="entry name" value="HepT-like_sf"/>
</dbReference>
<evidence type="ECO:0000256" key="6">
    <source>
        <dbReference type="ARBA" id="ARBA00024207"/>
    </source>
</evidence>
<organism evidence="7 8">
    <name type="scientific">bacterium (Candidatus Gribaldobacteria) CG_4_10_14_0_2_um_filter_41_16</name>
    <dbReference type="NCBI Taxonomy" id="2014265"/>
    <lineage>
        <taxon>Bacteria</taxon>
        <taxon>Candidatus Gribaldobacteria</taxon>
    </lineage>
</organism>
<dbReference type="Pfam" id="PF01934">
    <property type="entry name" value="HepT-like"/>
    <property type="match status" value="1"/>
</dbReference>
<evidence type="ECO:0000256" key="1">
    <source>
        <dbReference type="ARBA" id="ARBA00022553"/>
    </source>
</evidence>
<protein>
    <submittedName>
        <fullName evidence="7">Nucleotidyltransferase</fullName>
    </submittedName>
</protein>
<dbReference type="GO" id="GO:0000166">
    <property type="term" value="F:nucleotide binding"/>
    <property type="evidence" value="ECO:0007669"/>
    <property type="project" value="UniProtKB-KW"/>
</dbReference>
<accession>A0A2M7VHR3</accession>
<reference evidence="8" key="1">
    <citation type="submission" date="2017-09" db="EMBL/GenBank/DDBJ databases">
        <title>Depth-based differentiation of microbial function through sediment-hosted aquifers and enrichment of novel symbionts in the deep terrestrial subsurface.</title>
        <authorList>
            <person name="Probst A.J."/>
            <person name="Ladd B."/>
            <person name="Jarett J.K."/>
            <person name="Geller-Mcgrath D.E."/>
            <person name="Sieber C.M.K."/>
            <person name="Emerson J.B."/>
            <person name="Anantharaman K."/>
            <person name="Thomas B.C."/>
            <person name="Malmstrom R."/>
            <person name="Stieglmeier M."/>
            <person name="Klingl A."/>
            <person name="Woyke T."/>
            <person name="Ryan C.M."/>
            <person name="Banfield J.F."/>
        </authorList>
    </citation>
    <scope>NUCLEOTIDE SEQUENCE [LARGE SCALE GENOMIC DNA]</scope>
</reference>
<proteinExistence type="inferred from homology"/>
<keyword evidence="7" id="KW-0808">Transferase</keyword>
<gene>
    <name evidence="7" type="ORF">COX74_02985</name>
</gene>
<evidence type="ECO:0000256" key="5">
    <source>
        <dbReference type="ARBA" id="ARBA00022801"/>
    </source>
</evidence>